<dbReference type="KEGG" id="nda:Ndas_1725"/>
<proteinExistence type="predicted"/>
<feature type="domain" description="DUF6881" evidence="1">
    <location>
        <begin position="2"/>
        <end position="90"/>
    </location>
</feature>
<dbReference type="Proteomes" id="UP000002219">
    <property type="component" value="Chromosome 1"/>
</dbReference>
<dbReference type="eggNOG" id="ENOG5033E29">
    <property type="taxonomic scope" value="Bacteria"/>
</dbReference>
<dbReference type="HOGENOM" id="CLU_175337_0_0_11"/>
<reference evidence="2 3" key="1">
    <citation type="journal article" date="2010" name="Stand. Genomic Sci.">
        <title>Complete genome sequence of Nocardiopsis dassonvillei type strain (IMRU 509).</title>
        <authorList>
            <person name="Sun H."/>
            <person name="Lapidus A."/>
            <person name="Nolan M."/>
            <person name="Lucas S."/>
            <person name="Del Rio T.G."/>
            <person name="Tice H."/>
            <person name="Cheng J.F."/>
            <person name="Tapia R."/>
            <person name="Han C."/>
            <person name="Goodwin L."/>
            <person name="Pitluck S."/>
            <person name="Pagani I."/>
            <person name="Ivanova N."/>
            <person name="Mavromatis K."/>
            <person name="Mikhailova N."/>
            <person name="Pati A."/>
            <person name="Chen A."/>
            <person name="Palaniappan K."/>
            <person name="Land M."/>
            <person name="Hauser L."/>
            <person name="Chang Y.J."/>
            <person name="Jeffries C.D."/>
            <person name="Djao O.D."/>
            <person name="Rohde M."/>
            <person name="Sikorski J."/>
            <person name="Goker M."/>
            <person name="Woyke T."/>
            <person name="Bristow J."/>
            <person name="Eisen J.A."/>
            <person name="Markowitz V."/>
            <person name="Hugenholtz P."/>
            <person name="Kyrpides N.C."/>
            <person name="Klenk H.P."/>
        </authorList>
    </citation>
    <scope>NUCLEOTIDE SEQUENCE [LARGE SCALE GENOMIC DNA]</scope>
    <source>
        <strain evidence="3">ATCC 23218 / DSM 43111 / CIP 107115 / JCM 7437 / KCTC 9190 / NBRC 14626 / NCTC 10488 / NRRL B-5397 / IMRU 509</strain>
    </source>
</reference>
<name>D7B4W3_NOCDD</name>
<evidence type="ECO:0000259" key="1">
    <source>
        <dbReference type="Pfam" id="PF21812"/>
    </source>
</evidence>
<dbReference type="OrthoDB" id="288554at2"/>
<organism evidence="2 3">
    <name type="scientific">Nocardiopsis dassonvillei (strain ATCC 23218 / DSM 43111 / CIP 107115 / JCM 7437 / KCTC 9190 / NBRC 14626 / NCTC 10488 / NRRL B-5397 / IMRU 509)</name>
    <name type="common">Actinomadura dassonvillei</name>
    <dbReference type="NCBI Taxonomy" id="446468"/>
    <lineage>
        <taxon>Bacteria</taxon>
        <taxon>Bacillati</taxon>
        <taxon>Actinomycetota</taxon>
        <taxon>Actinomycetes</taxon>
        <taxon>Streptosporangiales</taxon>
        <taxon>Nocardiopsidaceae</taxon>
        <taxon>Nocardiopsis</taxon>
    </lineage>
</organism>
<dbReference type="AlphaFoldDB" id="D7B4W3"/>
<gene>
    <name evidence="2" type="ordered locus">Ndas_1725</name>
</gene>
<dbReference type="GeneID" id="91484326"/>
<dbReference type="EMBL" id="CP002040">
    <property type="protein sequence ID" value="ADH67153.1"/>
    <property type="molecule type" value="Genomic_DNA"/>
</dbReference>
<accession>D7B4W3</accession>
<evidence type="ECO:0000313" key="2">
    <source>
        <dbReference type="EMBL" id="ADH67153.1"/>
    </source>
</evidence>
<evidence type="ECO:0000313" key="3">
    <source>
        <dbReference type="Proteomes" id="UP000002219"/>
    </source>
</evidence>
<dbReference type="InterPro" id="IPR049248">
    <property type="entry name" value="DUF6881"/>
</dbReference>
<dbReference type="Pfam" id="PF21812">
    <property type="entry name" value="DUF6881"/>
    <property type="match status" value="1"/>
</dbReference>
<dbReference type="RefSeq" id="WP_013152760.1">
    <property type="nucleotide sequence ID" value="NC_014210.1"/>
</dbReference>
<protein>
    <recommendedName>
        <fullName evidence="1">DUF6881 domain-containing protein</fullName>
    </recommendedName>
</protein>
<sequence>MRYVKVAWIHDFSNEPVLYFSELDEGGYETRRVQIYRDGRAEWADEDFETGAVGLAEIPFPPVEEISIRGEFAAEEIGSEEFGRAWSEARSSS</sequence>
<keyword evidence="3" id="KW-1185">Reference proteome</keyword>